<reference evidence="6" key="1">
    <citation type="submission" date="2020-01" db="EMBL/GenBank/DDBJ databases">
        <authorList>
            <person name="Rat A."/>
        </authorList>
    </citation>
    <scope>NUCLEOTIDE SEQUENCE</scope>
    <source>
        <strain evidence="6">LMG 31228</strain>
    </source>
</reference>
<organism evidence="6 7">
    <name type="scientific">Neoroseomonas eburnea</name>
    <dbReference type="NCBI Taxonomy" id="1346889"/>
    <lineage>
        <taxon>Bacteria</taxon>
        <taxon>Pseudomonadati</taxon>
        <taxon>Pseudomonadota</taxon>
        <taxon>Alphaproteobacteria</taxon>
        <taxon>Acetobacterales</taxon>
        <taxon>Acetobacteraceae</taxon>
        <taxon>Neoroseomonas</taxon>
    </lineage>
</organism>
<dbReference type="Proteomes" id="UP001138709">
    <property type="component" value="Unassembled WGS sequence"/>
</dbReference>
<sequence>MRRRPQRVPIWGVAMLALSGQAGAQAQPTAPADPAASLPVAQSPPGLRVERMSLEAGTGRVLVLSAPAASLFAADPRIAEMRPASPTSVFVFGVAPGRTTLAAMDAAGLPLVQWEVTVRPSAFLLSDLQSALRRSFPGNRSLRVESGPGGIIVSGTVSAPADADRAQTLIRSRLENERLPIDNRISVTGVTQVNLRVRVAEVSREVTRQLGVNWQALGTIGRIGTLIGSPTSVAVETFNFSFDRTAPSDRIGLGFRTGNEALRDINAVIDALAQDRLVTILAEPNLTATSGETASFLAGGEFPIPVSQRENQVTIEFKQFGVGLAFVPTVMSDGRISFRIRSEVSELSDQGAVRLLSGNNNTITVPALTVRRAETTVELGSGQAFAIAGLLQDSSRQTGRALPGVGEVPILGALFRSDRFQRNETELVIIITPYLVRPAESPRAVVAPTDGYVPPNDVERILLLRQTGRSQAGRGGVPSPQRGLAGNPGFVLD</sequence>
<gene>
    <name evidence="6" type="ORF">GXW74_08780</name>
</gene>
<dbReference type="GO" id="GO:0015627">
    <property type="term" value="C:type II protein secretion system complex"/>
    <property type="evidence" value="ECO:0007669"/>
    <property type="project" value="TreeGrafter"/>
</dbReference>
<protein>
    <submittedName>
        <fullName evidence="6">Type II and III secretion system protein family protein</fullName>
    </submittedName>
</protein>
<evidence type="ECO:0000259" key="4">
    <source>
        <dbReference type="Pfam" id="PF00263"/>
    </source>
</evidence>
<feature type="chain" id="PRO_5040805372" evidence="3">
    <location>
        <begin position="25"/>
        <end position="493"/>
    </location>
</feature>
<keyword evidence="3" id="KW-0732">Signal</keyword>
<accession>A0A9X9XA43</accession>
<feature type="signal peptide" evidence="3">
    <location>
        <begin position="1"/>
        <end position="24"/>
    </location>
</feature>
<evidence type="ECO:0000313" key="7">
    <source>
        <dbReference type="Proteomes" id="UP001138709"/>
    </source>
</evidence>
<dbReference type="PRINTS" id="PR00811">
    <property type="entry name" value="BCTERIALGSPD"/>
</dbReference>
<evidence type="ECO:0000313" key="6">
    <source>
        <dbReference type="EMBL" id="MBR0680579.1"/>
    </source>
</evidence>
<evidence type="ECO:0000256" key="1">
    <source>
        <dbReference type="RuleBase" id="RU004003"/>
    </source>
</evidence>
<dbReference type="InterPro" id="IPR004846">
    <property type="entry name" value="T2SS/T3SS_dom"/>
</dbReference>
<dbReference type="Pfam" id="PF13629">
    <property type="entry name" value="T2SS-T3SS_pil_N"/>
    <property type="match status" value="1"/>
</dbReference>
<dbReference type="InterPro" id="IPR001775">
    <property type="entry name" value="GspD/PilQ"/>
</dbReference>
<comment type="similarity">
    <text evidence="1">Belongs to the bacterial secretin family.</text>
</comment>
<feature type="region of interest" description="Disordered" evidence="2">
    <location>
        <begin position="469"/>
        <end position="493"/>
    </location>
</feature>
<dbReference type="AlphaFoldDB" id="A0A9X9XA43"/>
<evidence type="ECO:0000256" key="3">
    <source>
        <dbReference type="SAM" id="SignalP"/>
    </source>
</evidence>
<dbReference type="InterPro" id="IPR050810">
    <property type="entry name" value="Bact_Secretion_Sys_Channel"/>
</dbReference>
<dbReference type="InterPro" id="IPR032789">
    <property type="entry name" value="T2SS-T3SS_pil_N"/>
</dbReference>
<name>A0A9X9XA43_9PROT</name>
<dbReference type="PANTHER" id="PTHR30332:SF17">
    <property type="entry name" value="TYPE IV PILIATION SYSTEM PROTEIN DR_0774-RELATED"/>
    <property type="match status" value="1"/>
</dbReference>
<reference evidence="6" key="2">
    <citation type="journal article" date="2021" name="Syst. Appl. Microbiol.">
        <title>Roseomonas hellenica sp. nov., isolated from roots of wild-growing Alkanna tinctoria.</title>
        <authorList>
            <person name="Rat A."/>
            <person name="Naranjo H.D."/>
            <person name="Lebbe L."/>
            <person name="Cnockaert M."/>
            <person name="Krigas N."/>
            <person name="Grigoriadou K."/>
            <person name="Maloupa E."/>
            <person name="Willems A."/>
        </authorList>
    </citation>
    <scope>NUCLEOTIDE SEQUENCE</scope>
    <source>
        <strain evidence="6">LMG 31228</strain>
    </source>
</reference>
<evidence type="ECO:0000256" key="2">
    <source>
        <dbReference type="SAM" id="MobiDB-lite"/>
    </source>
</evidence>
<comment type="caution">
    <text evidence="6">The sequence shown here is derived from an EMBL/GenBank/DDBJ whole genome shotgun (WGS) entry which is preliminary data.</text>
</comment>
<feature type="domain" description="Type II/III secretion system secretin-like" evidence="4">
    <location>
        <begin position="271"/>
        <end position="437"/>
    </location>
</feature>
<feature type="domain" description="Pilus formation protein N-terminal" evidence="5">
    <location>
        <begin position="50"/>
        <end position="118"/>
    </location>
</feature>
<dbReference type="Pfam" id="PF00263">
    <property type="entry name" value="Secretin"/>
    <property type="match status" value="1"/>
</dbReference>
<dbReference type="PANTHER" id="PTHR30332">
    <property type="entry name" value="PROBABLE GENERAL SECRETION PATHWAY PROTEIN D"/>
    <property type="match status" value="1"/>
</dbReference>
<dbReference type="RefSeq" id="WP_211846113.1">
    <property type="nucleotide sequence ID" value="NZ_JAAEDL010000007.1"/>
</dbReference>
<dbReference type="EMBL" id="JAAEDL010000007">
    <property type="protein sequence ID" value="MBR0680579.1"/>
    <property type="molecule type" value="Genomic_DNA"/>
</dbReference>
<keyword evidence="7" id="KW-1185">Reference proteome</keyword>
<evidence type="ECO:0000259" key="5">
    <source>
        <dbReference type="Pfam" id="PF13629"/>
    </source>
</evidence>
<dbReference type="GO" id="GO:0009306">
    <property type="term" value="P:protein secretion"/>
    <property type="evidence" value="ECO:0007669"/>
    <property type="project" value="InterPro"/>
</dbReference>
<proteinExistence type="inferred from homology"/>